<dbReference type="GO" id="GO:0005829">
    <property type="term" value="C:cytosol"/>
    <property type="evidence" value="ECO:0007669"/>
    <property type="project" value="TreeGrafter"/>
</dbReference>
<dbReference type="InterPro" id="IPR036397">
    <property type="entry name" value="RNaseH_sf"/>
</dbReference>
<keyword evidence="9 20" id="KW-0378">Hydrolase</keyword>
<feature type="domain" description="Exonuclease" evidence="21">
    <location>
        <begin position="2"/>
        <end position="172"/>
    </location>
</feature>
<keyword evidence="4 20" id="KW-0808">Transferase</keyword>
<evidence type="ECO:0000256" key="4">
    <source>
        <dbReference type="ARBA" id="ARBA00022679"/>
    </source>
</evidence>
<evidence type="ECO:0000256" key="6">
    <source>
        <dbReference type="ARBA" id="ARBA00022705"/>
    </source>
</evidence>
<dbReference type="InterPro" id="IPR013520">
    <property type="entry name" value="Ribonucl_H"/>
</dbReference>
<feature type="binding site" evidence="18">
    <location>
        <position position="7"/>
    </location>
    <ligand>
        <name>substrate</name>
    </ligand>
</feature>
<evidence type="ECO:0000256" key="9">
    <source>
        <dbReference type="ARBA" id="ARBA00022801"/>
    </source>
</evidence>
<sequence length="240" mass="26228">MREIILDTETTGLNPQGGDRLIEIGCIELINRIPSGREFHCFINPERDVPAEAQAVHGLSTDFLKDKPLFAQVAANFLAFIGEDGLVIHNAAFDIGFLNFELGRLTLGAIAMDRVTCTLQLARRRHPAGPNNLDALCKRYGIDNSKRTKHGALVDSLLLAEVYIELLGVRQAAFIDFAAANGSPLGAELAPLQRGKAAQRPAPLKPRLTAEDAQAHAVFVEKLGKKAIWWRFLTPARSDA</sequence>
<name>A0A6I3KLZ8_9HYPH</name>
<dbReference type="NCBIfam" id="NF004316">
    <property type="entry name" value="PRK05711.1"/>
    <property type="match status" value="1"/>
</dbReference>
<evidence type="ECO:0000256" key="2">
    <source>
        <dbReference type="ARBA" id="ARBA00012417"/>
    </source>
</evidence>
<accession>A0A6I3KLZ8</accession>
<keyword evidence="12 20" id="KW-0239">DNA-directed DNA polymerase</keyword>
<keyword evidence="23" id="KW-1185">Reference proteome</keyword>
<evidence type="ECO:0000256" key="3">
    <source>
        <dbReference type="ARBA" id="ARBA00020352"/>
    </source>
</evidence>
<feature type="active site" description="Proton acceptor" evidence="17">
    <location>
        <position position="150"/>
    </location>
</feature>
<dbReference type="InterPro" id="IPR006054">
    <property type="entry name" value="DnaQ"/>
</dbReference>
<dbReference type="InterPro" id="IPR006309">
    <property type="entry name" value="DnaQ_proteo"/>
</dbReference>
<keyword evidence="13 19" id="KW-0464">Manganese</keyword>
<dbReference type="EC" id="2.7.7.7" evidence="2 20"/>
<evidence type="ECO:0000256" key="8">
    <source>
        <dbReference type="ARBA" id="ARBA00022723"/>
    </source>
</evidence>
<dbReference type="GO" id="GO:0008408">
    <property type="term" value="F:3'-5' exonuclease activity"/>
    <property type="evidence" value="ECO:0007669"/>
    <property type="project" value="TreeGrafter"/>
</dbReference>
<evidence type="ECO:0000256" key="16">
    <source>
        <dbReference type="ARBA" id="ARBA00049244"/>
    </source>
</evidence>
<dbReference type="NCBIfam" id="TIGR00573">
    <property type="entry name" value="dnaq"/>
    <property type="match status" value="1"/>
</dbReference>
<reference evidence="22 23" key="1">
    <citation type="submission" date="2019-11" db="EMBL/GenBank/DDBJ databases">
        <title>Identification of a novel strain.</title>
        <authorList>
            <person name="Xu Q."/>
            <person name="Wang G."/>
        </authorList>
    </citation>
    <scope>NUCLEOTIDE SEQUENCE [LARGE SCALE GENOMIC DNA]</scope>
    <source>
        <strain evidence="23">xq</strain>
    </source>
</reference>
<evidence type="ECO:0000256" key="1">
    <source>
        <dbReference type="ARBA" id="ARBA00001936"/>
    </source>
</evidence>
<dbReference type="PANTHER" id="PTHR30231">
    <property type="entry name" value="DNA POLYMERASE III SUBUNIT EPSILON"/>
    <property type="match status" value="1"/>
</dbReference>
<dbReference type="GO" id="GO:0046872">
    <property type="term" value="F:metal ion binding"/>
    <property type="evidence" value="ECO:0007669"/>
    <property type="project" value="UniProtKB-KW"/>
</dbReference>
<keyword evidence="8 19" id="KW-0479">Metal-binding</keyword>
<dbReference type="SUPFAM" id="SSF53098">
    <property type="entry name" value="Ribonuclease H-like"/>
    <property type="match status" value="1"/>
</dbReference>
<feature type="binding site" evidence="18">
    <location>
        <position position="52"/>
    </location>
    <ligand>
        <name>substrate</name>
    </ligand>
</feature>
<keyword evidence="7 20" id="KW-0540">Nuclease</keyword>
<comment type="caution">
    <text evidence="22">The sequence shown here is derived from an EMBL/GenBank/DDBJ whole genome shotgun (WGS) entry which is preliminary data.</text>
</comment>
<dbReference type="InterPro" id="IPR012337">
    <property type="entry name" value="RNaseH-like_sf"/>
</dbReference>
<dbReference type="Gene3D" id="3.30.420.10">
    <property type="entry name" value="Ribonuclease H-like superfamily/Ribonuclease H"/>
    <property type="match status" value="1"/>
</dbReference>
<evidence type="ECO:0000313" key="23">
    <source>
        <dbReference type="Proteomes" id="UP000440694"/>
    </source>
</evidence>
<evidence type="ECO:0000256" key="13">
    <source>
        <dbReference type="ARBA" id="ARBA00023211"/>
    </source>
</evidence>
<feature type="binding site" evidence="18">
    <location>
        <position position="57"/>
    </location>
    <ligand>
        <name>substrate</name>
    </ligand>
</feature>
<dbReference type="GO" id="GO:0003677">
    <property type="term" value="F:DNA binding"/>
    <property type="evidence" value="ECO:0007669"/>
    <property type="project" value="InterPro"/>
</dbReference>
<evidence type="ECO:0000256" key="12">
    <source>
        <dbReference type="ARBA" id="ARBA00022932"/>
    </source>
</evidence>
<feature type="binding site" evidence="19">
    <location>
        <position position="9"/>
    </location>
    <ligand>
        <name>a divalent metal cation</name>
        <dbReference type="ChEBI" id="CHEBI:60240"/>
        <label>1</label>
        <note>catalytic</note>
    </ligand>
</feature>
<dbReference type="PANTHER" id="PTHR30231:SF41">
    <property type="entry name" value="DNA POLYMERASE III SUBUNIT EPSILON"/>
    <property type="match status" value="1"/>
</dbReference>
<comment type="function">
    <text evidence="14 20">DNA polymerase III is a complex, multichain enzyme responsible for most of the replicative synthesis in bacteria. The epsilon subunit contain the editing function and is a proofreading 3'-5' exonuclease.</text>
</comment>
<comment type="catalytic activity">
    <reaction evidence="16 20">
        <text>DNA(n) + a 2'-deoxyribonucleoside 5'-triphosphate = DNA(n+1) + diphosphate</text>
        <dbReference type="Rhea" id="RHEA:22508"/>
        <dbReference type="Rhea" id="RHEA-COMP:17339"/>
        <dbReference type="Rhea" id="RHEA-COMP:17340"/>
        <dbReference type="ChEBI" id="CHEBI:33019"/>
        <dbReference type="ChEBI" id="CHEBI:61560"/>
        <dbReference type="ChEBI" id="CHEBI:173112"/>
        <dbReference type="EC" id="2.7.7.7"/>
    </reaction>
</comment>
<comment type="cofactor">
    <cofactor evidence="1 20">
        <name>Mn(2+)</name>
        <dbReference type="ChEBI" id="CHEBI:29035"/>
    </cofactor>
</comment>
<dbReference type="NCBIfam" id="TIGR01406">
    <property type="entry name" value="dnaQ_proteo"/>
    <property type="match status" value="1"/>
</dbReference>
<dbReference type="FunFam" id="3.30.420.10:FF:000012">
    <property type="entry name" value="DNA polymerase III subunit epsilon"/>
    <property type="match status" value="1"/>
</dbReference>
<evidence type="ECO:0000256" key="11">
    <source>
        <dbReference type="ARBA" id="ARBA00022842"/>
    </source>
</evidence>
<evidence type="ECO:0000256" key="5">
    <source>
        <dbReference type="ARBA" id="ARBA00022695"/>
    </source>
</evidence>
<comment type="cofactor">
    <cofactor evidence="19">
        <name>Mg(2+)</name>
        <dbReference type="ChEBI" id="CHEBI:18420"/>
    </cofactor>
    <cofactor evidence="19">
        <name>Mn(2+)</name>
        <dbReference type="ChEBI" id="CHEBI:29035"/>
    </cofactor>
    <text evidence="19">Binds 2 divalent metal cations. Magnesium or manganese.</text>
</comment>
<evidence type="ECO:0000256" key="18">
    <source>
        <dbReference type="PIRSR" id="PIRSR606309-2"/>
    </source>
</evidence>
<organism evidence="22 23">
    <name type="scientific">Hyphomicrobium album</name>
    <dbReference type="NCBI Taxonomy" id="2665159"/>
    <lineage>
        <taxon>Bacteria</taxon>
        <taxon>Pseudomonadati</taxon>
        <taxon>Pseudomonadota</taxon>
        <taxon>Alphaproteobacteria</taxon>
        <taxon>Hyphomicrobiales</taxon>
        <taxon>Hyphomicrobiaceae</taxon>
        <taxon>Hyphomicrobium</taxon>
    </lineage>
</organism>
<dbReference type="CDD" id="cd06131">
    <property type="entry name" value="DNA_pol_III_epsilon_Ecoli_like"/>
    <property type="match status" value="1"/>
</dbReference>
<proteinExistence type="predicted"/>
<feature type="binding site" evidence="19">
    <location>
        <position position="155"/>
    </location>
    <ligand>
        <name>a divalent metal cation</name>
        <dbReference type="ChEBI" id="CHEBI:60240"/>
        <label>1</label>
        <note>catalytic</note>
    </ligand>
</feature>
<comment type="subunit">
    <text evidence="15 20">DNA polymerase III contains a core (composed of alpha, epsilon and theta chains) that associates with a tau subunit. This core dimerizes to form the POLIII' complex. PolIII' associates with the gamma complex (composed of gamma, delta, delta', psi and chi chains) and with the beta chain to form the complete DNA polymerase III complex.</text>
</comment>
<evidence type="ECO:0000256" key="20">
    <source>
        <dbReference type="RuleBase" id="RU364087"/>
    </source>
</evidence>
<dbReference type="GO" id="GO:0003887">
    <property type="term" value="F:DNA-directed DNA polymerase activity"/>
    <property type="evidence" value="ECO:0007669"/>
    <property type="project" value="UniProtKB-KW"/>
</dbReference>
<dbReference type="AlphaFoldDB" id="A0A6I3KLZ8"/>
<evidence type="ECO:0000256" key="17">
    <source>
        <dbReference type="PIRSR" id="PIRSR606309-1"/>
    </source>
</evidence>
<evidence type="ECO:0000256" key="19">
    <source>
        <dbReference type="PIRSR" id="PIRSR606309-3"/>
    </source>
</evidence>
<dbReference type="RefSeq" id="WP_154739296.1">
    <property type="nucleotide sequence ID" value="NZ_WMBQ01000001.1"/>
</dbReference>
<protein>
    <recommendedName>
        <fullName evidence="3 20">DNA polymerase III subunit epsilon</fullName>
        <ecNumber evidence="2 20">2.7.7.7</ecNumber>
    </recommendedName>
</protein>
<gene>
    <name evidence="20 22" type="primary">dnaQ</name>
    <name evidence="22" type="ORF">GIW81_11420</name>
</gene>
<keyword evidence="10 20" id="KW-0269">Exonuclease</keyword>
<keyword evidence="6 20" id="KW-0235">DNA replication</keyword>
<dbReference type="SMART" id="SM00479">
    <property type="entry name" value="EXOIII"/>
    <property type="match status" value="1"/>
</dbReference>
<feature type="binding site" evidence="18">
    <location>
        <position position="155"/>
    </location>
    <ligand>
        <name>substrate</name>
    </ligand>
</feature>
<dbReference type="EMBL" id="WMBQ01000001">
    <property type="protein sequence ID" value="MTD94940.1"/>
    <property type="molecule type" value="Genomic_DNA"/>
</dbReference>
<keyword evidence="11 19" id="KW-0460">Magnesium</keyword>
<feature type="binding site" evidence="18">
    <location>
        <position position="9"/>
    </location>
    <ligand>
        <name>substrate</name>
    </ligand>
</feature>
<evidence type="ECO:0000256" key="7">
    <source>
        <dbReference type="ARBA" id="ARBA00022722"/>
    </source>
</evidence>
<dbReference type="Proteomes" id="UP000440694">
    <property type="component" value="Unassembled WGS sequence"/>
</dbReference>
<evidence type="ECO:0000256" key="14">
    <source>
        <dbReference type="ARBA" id="ARBA00025483"/>
    </source>
</evidence>
<evidence type="ECO:0000259" key="21">
    <source>
        <dbReference type="SMART" id="SM00479"/>
    </source>
</evidence>
<evidence type="ECO:0000256" key="15">
    <source>
        <dbReference type="ARBA" id="ARBA00026073"/>
    </source>
</evidence>
<keyword evidence="5 20" id="KW-0548">Nucleotidyltransferase</keyword>
<feature type="binding site" evidence="19">
    <location>
        <position position="7"/>
    </location>
    <ligand>
        <name>a divalent metal cation</name>
        <dbReference type="ChEBI" id="CHEBI:60240"/>
        <label>1</label>
        <note>catalytic</note>
    </ligand>
</feature>
<evidence type="ECO:0000256" key="10">
    <source>
        <dbReference type="ARBA" id="ARBA00022839"/>
    </source>
</evidence>
<dbReference type="Pfam" id="PF00929">
    <property type="entry name" value="RNase_T"/>
    <property type="match status" value="1"/>
</dbReference>
<evidence type="ECO:0000313" key="22">
    <source>
        <dbReference type="EMBL" id="MTD94940.1"/>
    </source>
</evidence>
<dbReference type="GO" id="GO:0045004">
    <property type="term" value="P:DNA replication proofreading"/>
    <property type="evidence" value="ECO:0007669"/>
    <property type="project" value="TreeGrafter"/>
</dbReference>